<feature type="non-terminal residue" evidence="1">
    <location>
        <position position="1"/>
    </location>
</feature>
<evidence type="ECO:0000313" key="2">
    <source>
        <dbReference type="Proteomes" id="UP000005309"/>
    </source>
</evidence>
<name>C4V3P8_9FIRM</name>
<organism evidence="1 2">
    <name type="scientific">Selenomonas flueggei ATCC 43531</name>
    <dbReference type="NCBI Taxonomy" id="638302"/>
    <lineage>
        <taxon>Bacteria</taxon>
        <taxon>Bacillati</taxon>
        <taxon>Bacillota</taxon>
        <taxon>Negativicutes</taxon>
        <taxon>Selenomonadales</taxon>
        <taxon>Selenomonadaceae</taxon>
        <taxon>Selenomonas</taxon>
    </lineage>
</organism>
<dbReference type="HOGENOM" id="CLU_3226762_0_0_9"/>
<gene>
    <name evidence="1" type="ORF">HMPREF0908_1142</name>
</gene>
<sequence>PDGSGISAAPRCAASLPVGRRCTYPNTRTAGSKRSAKIITIYS</sequence>
<keyword evidence="2" id="KW-1185">Reference proteome</keyword>
<dbReference type="Proteomes" id="UP000005309">
    <property type="component" value="Unassembled WGS sequence"/>
</dbReference>
<dbReference type="AlphaFoldDB" id="C4V3P8"/>
<protein>
    <submittedName>
        <fullName evidence="1">Uncharacterized protein</fullName>
    </submittedName>
</protein>
<proteinExistence type="predicted"/>
<dbReference type="EMBL" id="ACLA01000016">
    <property type="protein sequence ID" value="EEQ48539.1"/>
    <property type="molecule type" value="Genomic_DNA"/>
</dbReference>
<dbReference type="STRING" id="638302.HMPREF0908_1142"/>
<accession>C4V3P8</accession>
<evidence type="ECO:0000313" key="1">
    <source>
        <dbReference type="EMBL" id="EEQ48539.1"/>
    </source>
</evidence>
<comment type="caution">
    <text evidence="1">The sequence shown here is derived from an EMBL/GenBank/DDBJ whole genome shotgun (WGS) entry which is preliminary data.</text>
</comment>
<reference evidence="1 2" key="1">
    <citation type="submission" date="2009-04" db="EMBL/GenBank/DDBJ databases">
        <authorList>
            <person name="Qin X."/>
            <person name="Bachman B."/>
            <person name="Battles P."/>
            <person name="Bell A."/>
            <person name="Bess C."/>
            <person name="Bickham C."/>
            <person name="Chaboub L."/>
            <person name="Chen D."/>
            <person name="Coyle M."/>
            <person name="Deiros D.R."/>
            <person name="Dinh H."/>
            <person name="Forbes L."/>
            <person name="Fowler G."/>
            <person name="Francisco L."/>
            <person name="Fu Q."/>
            <person name="Gubbala S."/>
            <person name="Hale W."/>
            <person name="Han Y."/>
            <person name="Hemphill L."/>
            <person name="Highlander S.K."/>
            <person name="Hirani K."/>
            <person name="Hogues M."/>
            <person name="Jackson L."/>
            <person name="Jakkamsetti A."/>
            <person name="Javaid M."/>
            <person name="Jiang H."/>
            <person name="Korchina V."/>
            <person name="Kovar C."/>
            <person name="Lara F."/>
            <person name="Lee S."/>
            <person name="Mata R."/>
            <person name="Mathew T."/>
            <person name="Moen C."/>
            <person name="Morales K."/>
            <person name="Munidasa M."/>
            <person name="Nazareth L."/>
            <person name="Ngo R."/>
            <person name="Nguyen L."/>
            <person name="Okwuonu G."/>
            <person name="Ongeri F."/>
            <person name="Patil S."/>
            <person name="Petrosino J."/>
            <person name="Pham C."/>
            <person name="Pham P."/>
            <person name="Pu L.-L."/>
            <person name="Puazo M."/>
            <person name="Raj R."/>
            <person name="Reid J."/>
            <person name="Rouhana J."/>
            <person name="Saada N."/>
            <person name="Shang Y."/>
            <person name="Simmons D."/>
            <person name="Thornton R."/>
            <person name="Warren J."/>
            <person name="Weissenberger G."/>
            <person name="Zhang J."/>
            <person name="Zhang L."/>
            <person name="Zhou C."/>
            <person name="Zhu D."/>
            <person name="Muzny D."/>
            <person name="Worley K."/>
            <person name="Gibbs R."/>
        </authorList>
    </citation>
    <scope>NUCLEOTIDE SEQUENCE [LARGE SCALE GENOMIC DNA]</scope>
    <source>
        <strain evidence="1 2">ATCC 43531</strain>
    </source>
</reference>